<dbReference type="SUPFAM" id="SSF53756">
    <property type="entry name" value="UDP-Glycosyltransferase/glycogen phosphorylase"/>
    <property type="match status" value="1"/>
</dbReference>
<protein>
    <submittedName>
        <fullName evidence="3">Glycosyltransferase</fullName>
    </submittedName>
</protein>
<reference evidence="3 4" key="1">
    <citation type="submission" date="2013-11" db="EMBL/GenBank/DDBJ databases">
        <title>Complete genome sequence of Clostridum sp. M2/40.</title>
        <authorList>
            <person name="Wibberg D."/>
            <person name="Puehler A."/>
            <person name="Schlueter A."/>
        </authorList>
    </citation>
    <scope>NUCLEOTIDE SEQUENCE [LARGE SCALE GENOMIC DNA]</scope>
    <source>
        <strain evidence="4">M2/40</strain>
    </source>
</reference>
<evidence type="ECO:0000313" key="3">
    <source>
        <dbReference type="EMBL" id="CDM69459.1"/>
    </source>
</evidence>
<evidence type="ECO:0000259" key="2">
    <source>
        <dbReference type="Pfam" id="PF00534"/>
    </source>
</evidence>
<dbReference type="OrthoDB" id="9797829at2"/>
<dbReference type="STRING" id="1216932.CM240_2322"/>
<dbReference type="EMBL" id="HG917868">
    <property type="protein sequence ID" value="CDM69459.1"/>
    <property type="molecule type" value="Genomic_DNA"/>
</dbReference>
<dbReference type="Pfam" id="PF00534">
    <property type="entry name" value="Glycos_transf_1"/>
    <property type="match status" value="1"/>
</dbReference>
<dbReference type="InterPro" id="IPR001296">
    <property type="entry name" value="Glyco_trans_1"/>
</dbReference>
<proteinExistence type="predicted"/>
<name>W6S0T8_9CLOT</name>
<gene>
    <name evidence="3" type="ORF">CM240_2322</name>
</gene>
<keyword evidence="4" id="KW-1185">Reference proteome</keyword>
<feature type="domain" description="Glycosyl transferase family 1" evidence="2">
    <location>
        <begin position="192"/>
        <end position="343"/>
    </location>
</feature>
<accession>W6S0T8</accession>
<dbReference type="AlphaFoldDB" id="W6S0T8"/>
<dbReference type="GO" id="GO:0009103">
    <property type="term" value="P:lipopolysaccharide biosynthetic process"/>
    <property type="evidence" value="ECO:0007669"/>
    <property type="project" value="TreeGrafter"/>
</dbReference>
<dbReference type="HOGENOM" id="CLU_009583_27_5_9"/>
<dbReference type="RefSeq" id="WP_044039273.1">
    <property type="nucleotide sequence ID" value="NZ_HG917868.1"/>
</dbReference>
<dbReference type="PANTHER" id="PTHR46401">
    <property type="entry name" value="GLYCOSYLTRANSFERASE WBBK-RELATED"/>
    <property type="match status" value="1"/>
</dbReference>
<evidence type="ECO:0000313" key="4">
    <source>
        <dbReference type="Proteomes" id="UP000019426"/>
    </source>
</evidence>
<organism evidence="3 4">
    <name type="scientific">Clostridium bornimense</name>
    <dbReference type="NCBI Taxonomy" id="1216932"/>
    <lineage>
        <taxon>Bacteria</taxon>
        <taxon>Bacillati</taxon>
        <taxon>Bacillota</taxon>
        <taxon>Clostridia</taxon>
        <taxon>Eubacteriales</taxon>
        <taxon>Clostridiaceae</taxon>
        <taxon>Clostridium</taxon>
    </lineage>
</organism>
<dbReference type="PATRIC" id="fig|1216932.3.peg.2300"/>
<dbReference type="FunFam" id="3.40.50.2000:FF:000119">
    <property type="entry name" value="Glycosyl transferase group 1"/>
    <property type="match status" value="1"/>
</dbReference>
<keyword evidence="1 3" id="KW-0808">Transferase</keyword>
<dbReference type="CDD" id="cd03809">
    <property type="entry name" value="GT4_MtfB-like"/>
    <property type="match status" value="1"/>
</dbReference>
<dbReference type="PANTHER" id="PTHR46401:SF2">
    <property type="entry name" value="GLYCOSYLTRANSFERASE WBBK-RELATED"/>
    <property type="match status" value="1"/>
</dbReference>
<dbReference type="eggNOG" id="COG0438">
    <property type="taxonomic scope" value="Bacteria"/>
</dbReference>
<dbReference type="GO" id="GO:0016757">
    <property type="term" value="F:glycosyltransferase activity"/>
    <property type="evidence" value="ECO:0007669"/>
    <property type="project" value="InterPro"/>
</dbReference>
<dbReference type="Proteomes" id="UP000019426">
    <property type="component" value="Chromosome M2/40_rep1"/>
</dbReference>
<dbReference type="Gene3D" id="3.40.50.2000">
    <property type="entry name" value="Glycogen Phosphorylase B"/>
    <property type="match status" value="2"/>
</dbReference>
<sequence>MRIAIDGRGINWYHGTGIGTYTESLVKNLLQIDKKNHYLLYWSGPDYDKYKRENSTIHMCSKRYHRFFEESYFPITNDINDIDIHHIPQNGIGLYKDMNCKKVVTIHDLIPYIMPETVGKGYLAKFMEEMPKIIKESSAIITVSEHSKKDILKFFPNAEGKVFVTYLAPKDIYKPLRRQSCIQYLKRKYSIDTPFLLYVGGFSSRKNVKGLILSFYNLIKVFDKPLKLVVTGSLKDDGENLLKLCHDLNLDDKIIFTGFIPEEDLPIFYNGCEIFIYPSLYEGFGLPPLEAMSCGIPVITSNTTSIPEVVSDGGILIDPFDENSLTKSMITLLTDEKLNVQLRFKALNRAKNFSWLNTSFETLNIYNWILNNS</sequence>
<dbReference type="KEGG" id="clt:CM240_2322"/>
<evidence type="ECO:0000256" key="1">
    <source>
        <dbReference type="ARBA" id="ARBA00022679"/>
    </source>
</evidence>